<gene>
    <name evidence="1" type="ORF">Baya_3228</name>
</gene>
<evidence type="ECO:0000313" key="1">
    <source>
        <dbReference type="EMBL" id="TSK53668.1"/>
    </source>
</evidence>
<name>A0A556TS15_BAGYA</name>
<comment type="caution">
    <text evidence="1">The sequence shown here is derived from an EMBL/GenBank/DDBJ whole genome shotgun (WGS) entry which is preliminary data.</text>
</comment>
<proteinExistence type="predicted"/>
<organism evidence="1 2">
    <name type="scientific">Bagarius yarrelli</name>
    <name type="common">Goonch</name>
    <name type="synonym">Bagrus yarrelli</name>
    <dbReference type="NCBI Taxonomy" id="175774"/>
    <lineage>
        <taxon>Eukaryota</taxon>
        <taxon>Metazoa</taxon>
        <taxon>Chordata</taxon>
        <taxon>Craniata</taxon>
        <taxon>Vertebrata</taxon>
        <taxon>Euteleostomi</taxon>
        <taxon>Actinopterygii</taxon>
        <taxon>Neopterygii</taxon>
        <taxon>Teleostei</taxon>
        <taxon>Ostariophysi</taxon>
        <taxon>Siluriformes</taxon>
        <taxon>Sisoridae</taxon>
        <taxon>Sisorinae</taxon>
        <taxon>Bagarius</taxon>
    </lineage>
</organism>
<dbReference type="AlphaFoldDB" id="A0A556TS15"/>
<evidence type="ECO:0000313" key="2">
    <source>
        <dbReference type="Proteomes" id="UP000319801"/>
    </source>
</evidence>
<dbReference type="Proteomes" id="UP000319801">
    <property type="component" value="Unassembled WGS sequence"/>
</dbReference>
<accession>A0A556TS15</accession>
<protein>
    <submittedName>
        <fullName evidence="1">Uncharacterized protein</fullName>
    </submittedName>
</protein>
<dbReference type="EMBL" id="VCAZ01000015">
    <property type="protein sequence ID" value="TSK53668.1"/>
    <property type="molecule type" value="Genomic_DNA"/>
</dbReference>
<sequence length="78" mass="8620">MSCGSLLRLVEKDGELVSPGDCDGDKGVSLIEGDSSRAKRITLCLLALLHQPALPRLNRDTICWLELARSQKKTKHDF</sequence>
<reference evidence="1 2" key="1">
    <citation type="journal article" date="2019" name="Genome Biol. Evol.">
        <title>Whole-Genome Sequencing of the Giant Devil Catfish, Bagarius yarrelli.</title>
        <authorList>
            <person name="Jiang W."/>
            <person name="Lv Y."/>
            <person name="Cheng L."/>
            <person name="Yang K."/>
            <person name="Chao B."/>
            <person name="Wang X."/>
            <person name="Li Y."/>
            <person name="Pan X."/>
            <person name="You X."/>
            <person name="Zhang Y."/>
            <person name="Yang J."/>
            <person name="Li J."/>
            <person name="Zhang X."/>
            <person name="Liu S."/>
            <person name="Sun C."/>
            <person name="Yang J."/>
            <person name="Shi Q."/>
        </authorList>
    </citation>
    <scope>NUCLEOTIDE SEQUENCE [LARGE SCALE GENOMIC DNA]</scope>
    <source>
        <strain evidence="1">JWS20170419001</strain>
        <tissue evidence="1">Muscle</tissue>
    </source>
</reference>
<keyword evidence="2" id="KW-1185">Reference proteome</keyword>